<name>A0A2V0PJ28_9CHLO</name>
<keyword evidence="6" id="KW-1185">Reference proteome</keyword>
<evidence type="ECO:0000259" key="4">
    <source>
        <dbReference type="Pfam" id="PF20981"/>
    </source>
</evidence>
<dbReference type="PANTHER" id="PTHR12689">
    <property type="entry name" value="A1 CISTRON SPLICING FACTOR AAR2-RELATED"/>
    <property type="match status" value="1"/>
</dbReference>
<dbReference type="InterPro" id="IPR038514">
    <property type="entry name" value="AAR2_C_sf"/>
</dbReference>
<gene>
    <name evidence="5" type="ORF">Rsub_12554</name>
</gene>
<feature type="region of interest" description="Disordered" evidence="2">
    <location>
        <begin position="1"/>
        <end position="20"/>
    </location>
</feature>
<evidence type="ECO:0000313" key="6">
    <source>
        <dbReference type="Proteomes" id="UP000247498"/>
    </source>
</evidence>
<feature type="domain" description="AAR2 N-terminal" evidence="4">
    <location>
        <begin position="34"/>
        <end position="165"/>
    </location>
</feature>
<sequence>MAAPAAPTPQQRQPPPPYSVSLDPDSARRLAGAGATLLLLDVPQATLLGLDQQVFVVGPRFKGVKMVPPGVHMLSYQAADRAGAASPAVSTFLALGPREVVVRRWSPADEGLVPLPDEDEAARYAEGARRFDFDSGLAPYDLAAYGVWRELTAFVDAALLKRLLPVGSEISVMAEALDPELLQPRTQAEQRLVQQLREGHARQQERAAACGQGASMEDAGGSRAKAAASTSGQPDGDPSHAGGQQTRWGRCFYTRLPRFIAAPGATGAELTAVNLDKSGALEAVAAETGDPSGHSLLGELQFAYAAFLFGQSLEGFLQWKALLGLFLSCECAPLQTHTGLYVALLRALRQQLAIGLGGQRAGGEAAPGSDSGSEGSDEDGGGGGEGAAEGSGACPLGLPLVEELLPDSFLRRRFAAFFEVLQEAPGGRVPPALAQEAAQLESLLRDRLGWDFRVSQLGRSAGGGAGCSGECGDAHGSDGDEDAPLVVELTEEQRRMAGLEL</sequence>
<dbReference type="GO" id="GO:0000244">
    <property type="term" value="P:spliceosomal tri-snRNP complex assembly"/>
    <property type="evidence" value="ECO:0007669"/>
    <property type="project" value="TreeGrafter"/>
</dbReference>
<dbReference type="OrthoDB" id="201752at2759"/>
<dbReference type="FunFam" id="2.60.34.20:FF:000001">
    <property type="entry name" value="protein AAR2 homolog"/>
    <property type="match status" value="1"/>
</dbReference>
<dbReference type="Gene3D" id="1.25.40.550">
    <property type="entry name" value="Aar2, C-terminal domain-like"/>
    <property type="match status" value="1"/>
</dbReference>
<protein>
    <submittedName>
        <fullName evidence="5">Uncharacterized protein</fullName>
    </submittedName>
</protein>
<accession>A0A2V0PJ28</accession>
<dbReference type="EMBL" id="BDRX01000174">
    <property type="protein sequence ID" value="GBF99801.1"/>
    <property type="molecule type" value="Genomic_DNA"/>
</dbReference>
<dbReference type="AlphaFoldDB" id="A0A2V0PJ28"/>
<evidence type="ECO:0000259" key="3">
    <source>
        <dbReference type="Pfam" id="PF05282"/>
    </source>
</evidence>
<dbReference type="Pfam" id="PF20981">
    <property type="entry name" value="AAR2_1st"/>
    <property type="match status" value="1"/>
</dbReference>
<feature type="region of interest" description="Disordered" evidence="2">
    <location>
        <begin position="195"/>
        <end position="245"/>
    </location>
</feature>
<dbReference type="STRING" id="307507.A0A2V0PJ28"/>
<dbReference type="InterPro" id="IPR033648">
    <property type="entry name" value="AAR2_C"/>
</dbReference>
<dbReference type="Proteomes" id="UP000247498">
    <property type="component" value="Unassembled WGS sequence"/>
</dbReference>
<feature type="compositionally biased region" description="Low complexity" evidence="2">
    <location>
        <begin position="362"/>
        <end position="374"/>
    </location>
</feature>
<organism evidence="5 6">
    <name type="scientific">Raphidocelis subcapitata</name>
    <dbReference type="NCBI Taxonomy" id="307507"/>
    <lineage>
        <taxon>Eukaryota</taxon>
        <taxon>Viridiplantae</taxon>
        <taxon>Chlorophyta</taxon>
        <taxon>core chlorophytes</taxon>
        <taxon>Chlorophyceae</taxon>
        <taxon>CS clade</taxon>
        <taxon>Sphaeropleales</taxon>
        <taxon>Selenastraceae</taxon>
        <taxon>Raphidocelis</taxon>
    </lineage>
</organism>
<dbReference type="FunCoup" id="A0A2V0PJ28">
    <property type="interactions" value="1786"/>
</dbReference>
<dbReference type="InterPro" id="IPR033647">
    <property type="entry name" value="Aar2_N"/>
</dbReference>
<feature type="domain" description="AAR2 C-terminal" evidence="3">
    <location>
        <begin position="253"/>
        <end position="453"/>
    </location>
</feature>
<dbReference type="Pfam" id="PF05282">
    <property type="entry name" value="AAR2"/>
    <property type="match status" value="1"/>
</dbReference>
<dbReference type="CDD" id="cd13777">
    <property type="entry name" value="Aar2_N"/>
    <property type="match status" value="1"/>
</dbReference>
<evidence type="ECO:0000256" key="1">
    <source>
        <dbReference type="ARBA" id="ARBA00006281"/>
    </source>
</evidence>
<evidence type="ECO:0000313" key="5">
    <source>
        <dbReference type="EMBL" id="GBF99801.1"/>
    </source>
</evidence>
<evidence type="ECO:0000256" key="2">
    <source>
        <dbReference type="SAM" id="MobiDB-lite"/>
    </source>
</evidence>
<comment type="similarity">
    <text evidence="1">Belongs to the AAR2 family.</text>
</comment>
<dbReference type="InterPro" id="IPR007946">
    <property type="entry name" value="AAR2"/>
</dbReference>
<feature type="compositionally biased region" description="Low complexity" evidence="2">
    <location>
        <begin position="1"/>
        <end position="11"/>
    </location>
</feature>
<dbReference type="InterPro" id="IPR038516">
    <property type="entry name" value="AAR2_N_sf"/>
</dbReference>
<feature type="region of interest" description="Disordered" evidence="2">
    <location>
        <begin position="359"/>
        <end position="390"/>
    </location>
</feature>
<dbReference type="Gene3D" id="2.60.34.20">
    <property type="match status" value="1"/>
</dbReference>
<proteinExistence type="inferred from homology"/>
<comment type="caution">
    <text evidence="5">The sequence shown here is derived from an EMBL/GenBank/DDBJ whole genome shotgun (WGS) entry which is preliminary data.</text>
</comment>
<feature type="region of interest" description="Disordered" evidence="2">
    <location>
        <begin position="461"/>
        <end position="480"/>
    </location>
</feature>
<reference evidence="5 6" key="1">
    <citation type="journal article" date="2018" name="Sci. Rep.">
        <title>Raphidocelis subcapitata (=Pseudokirchneriella subcapitata) provides an insight into genome evolution and environmental adaptations in the Sphaeropleales.</title>
        <authorList>
            <person name="Suzuki S."/>
            <person name="Yamaguchi H."/>
            <person name="Nakajima N."/>
            <person name="Kawachi M."/>
        </authorList>
    </citation>
    <scope>NUCLEOTIDE SEQUENCE [LARGE SCALE GENOMIC DNA]</scope>
    <source>
        <strain evidence="5 6">NIES-35</strain>
    </source>
</reference>
<dbReference type="InParanoid" id="A0A2V0PJ28"/>
<dbReference type="CDD" id="cd13778">
    <property type="entry name" value="Aar2_C"/>
    <property type="match status" value="1"/>
</dbReference>
<dbReference type="PANTHER" id="PTHR12689:SF4">
    <property type="entry name" value="PROTEIN AAR2 HOMOLOG"/>
    <property type="match status" value="1"/>
</dbReference>